<accession>C5KUS0</accession>
<organism evidence="4">
    <name type="scientific">Perkinsus marinus (strain ATCC 50983 / TXsc)</name>
    <dbReference type="NCBI Taxonomy" id="423536"/>
    <lineage>
        <taxon>Eukaryota</taxon>
        <taxon>Sar</taxon>
        <taxon>Alveolata</taxon>
        <taxon>Perkinsozoa</taxon>
        <taxon>Perkinsea</taxon>
        <taxon>Perkinsida</taxon>
        <taxon>Perkinsidae</taxon>
        <taxon>Perkinsus</taxon>
    </lineage>
</organism>
<dbReference type="OrthoDB" id="7487068at2759"/>
<dbReference type="Proteomes" id="UP000007800">
    <property type="component" value="Unassembled WGS sequence"/>
</dbReference>
<dbReference type="GeneID" id="9060361"/>
<evidence type="ECO:0000256" key="1">
    <source>
        <dbReference type="PROSITE-ProRule" id="PRU00047"/>
    </source>
</evidence>
<dbReference type="PROSITE" id="PS50158">
    <property type="entry name" value="ZF_CCHC"/>
    <property type="match status" value="1"/>
</dbReference>
<evidence type="ECO:0000259" key="2">
    <source>
        <dbReference type="PROSITE" id="PS50158"/>
    </source>
</evidence>
<dbReference type="GO" id="GO:0003676">
    <property type="term" value="F:nucleic acid binding"/>
    <property type="evidence" value="ECO:0007669"/>
    <property type="project" value="InterPro"/>
</dbReference>
<dbReference type="EMBL" id="GG676319">
    <property type="protein sequence ID" value="EER11791.1"/>
    <property type="molecule type" value="Genomic_DNA"/>
</dbReference>
<name>C5KUS0_PERM5</name>
<sequence>MTVTATRSDTPQEDSGGIPRFLGVVDDIMEVCDGSSMASGKRKEVKALLDKLHRIYTAAQEDLTGGQKKLIDLLEAHTKVKDELAQERIRGGSRGSALIWVTGGDIGSDDKSSEKRIAVSDRIAQKAKATIRDNFFAKDGRLGIRVSHDDQDVVRQAARSLGYEAKVLNPIEPELFARDVGNVSDDSLKEAIGEACLTAHRKGLNAFVRVKKESAVSLIKEGVKVGWRLLRVEEKHRKRMCFKCCAIGKEAHKANECNMVAKCYKCAREGHEGGNCPGGIAKCANCREEHRAIDHKVCPVALRQSGLGWGTWALGSSAGLRGR</sequence>
<dbReference type="InterPro" id="IPR001878">
    <property type="entry name" value="Znf_CCHC"/>
</dbReference>
<reference evidence="3 4" key="1">
    <citation type="submission" date="2008-07" db="EMBL/GenBank/DDBJ databases">
        <authorList>
            <person name="El-Sayed N."/>
            <person name="Caler E."/>
            <person name="Inman J."/>
            <person name="Amedeo P."/>
            <person name="Hass B."/>
            <person name="Wortman J."/>
        </authorList>
    </citation>
    <scope>NUCLEOTIDE SEQUENCE [LARGE SCALE GENOMIC DNA]</scope>
    <source>
        <strain evidence="4">ATCC 50983 / TXsc</strain>
    </source>
</reference>
<keyword evidence="1" id="KW-0863">Zinc-finger</keyword>
<gene>
    <name evidence="3" type="ORF">Pmar_PMAR013073</name>
</gene>
<dbReference type="AlphaFoldDB" id="C5KUS0"/>
<dbReference type="RefSeq" id="XP_002779996.1">
    <property type="nucleotide sequence ID" value="XM_002779950.1"/>
</dbReference>
<protein>
    <recommendedName>
        <fullName evidence="2">CCHC-type domain-containing protein</fullName>
    </recommendedName>
</protein>
<feature type="domain" description="CCHC-type" evidence="2">
    <location>
        <begin position="262"/>
        <end position="277"/>
    </location>
</feature>
<evidence type="ECO:0000313" key="3">
    <source>
        <dbReference type="EMBL" id="EER11791.1"/>
    </source>
</evidence>
<keyword evidence="1" id="KW-0479">Metal-binding</keyword>
<keyword evidence="1" id="KW-0862">Zinc</keyword>
<dbReference type="InParanoid" id="C5KUS0"/>
<dbReference type="GO" id="GO:0008270">
    <property type="term" value="F:zinc ion binding"/>
    <property type="evidence" value="ECO:0007669"/>
    <property type="project" value="UniProtKB-KW"/>
</dbReference>
<evidence type="ECO:0000313" key="4">
    <source>
        <dbReference type="Proteomes" id="UP000007800"/>
    </source>
</evidence>
<keyword evidence="4" id="KW-1185">Reference proteome</keyword>
<proteinExistence type="predicted"/>